<feature type="transmembrane region" description="Helical" evidence="11">
    <location>
        <begin position="203"/>
        <end position="221"/>
    </location>
</feature>
<dbReference type="RefSeq" id="WP_066446427.1">
    <property type="nucleotide sequence ID" value="NZ_CP014226.1"/>
</dbReference>
<dbReference type="STRING" id="507626.LOKO_01258"/>
<comment type="function">
    <text evidence="11">Peptidoglycan polymerase that is essential for cell wall elongation.</text>
</comment>
<dbReference type="GO" id="GO:0051301">
    <property type="term" value="P:cell division"/>
    <property type="evidence" value="ECO:0007669"/>
    <property type="project" value="InterPro"/>
</dbReference>
<protein>
    <recommendedName>
        <fullName evidence="11">Peptidoglycan glycosyltransferase MrdB</fullName>
        <shortName evidence="11">PGT</shortName>
        <ecNumber evidence="11">2.4.99.28</ecNumber>
    </recommendedName>
    <alternativeName>
        <fullName evidence="11">Cell elongation protein RodA</fullName>
    </alternativeName>
    <alternativeName>
        <fullName evidence="11">Cell wall polymerase</fullName>
    </alternativeName>
    <alternativeName>
        <fullName evidence="11">Peptidoglycan polymerase</fullName>
        <shortName evidence="11">PG polymerase</shortName>
    </alternativeName>
</protein>
<evidence type="ECO:0000256" key="9">
    <source>
        <dbReference type="ARBA" id="ARBA00023136"/>
    </source>
</evidence>
<dbReference type="HAMAP" id="MF_02079">
    <property type="entry name" value="PGT_RodA"/>
    <property type="match status" value="1"/>
</dbReference>
<evidence type="ECO:0000313" key="12">
    <source>
        <dbReference type="EMBL" id="AMD00326.1"/>
    </source>
</evidence>
<dbReference type="GO" id="GO:0008360">
    <property type="term" value="P:regulation of cell shape"/>
    <property type="evidence" value="ECO:0007669"/>
    <property type="project" value="UniProtKB-KW"/>
</dbReference>
<organism evidence="12 13">
    <name type="scientific">Halomonas chromatireducens</name>
    <dbReference type="NCBI Taxonomy" id="507626"/>
    <lineage>
        <taxon>Bacteria</taxon>
        <taxon>Pseudomonadati</taxon>
        <taxon>Pseudomonadota</taxon>
        <taxon>Gammaproteobacteria</taxon>
        <taxon>Oceanospirillales</taxon>
        <taxon>Halomonadaceae</taxon>
        <taxon>Halomonas</taxon>
    </lineage>
</organism>
<feature type="transmembrane region" description="Helical" evidence="11">
    <location>
        <begin position="290"/>
        <end position="311"/>
    </location>
</feature>
<dbReference type="GO" id="GO:0005886">
    <property type="term" value="C:plasma membrane"/>
    <property type="evidence" value="ECO:0007669"/>
    <property type="project" value="UniProtKB-SubCell"/>
</dbReference>
<dbReference type="GO" id="GO:0071555">
    <property type="term" value="P:cell wall organization"/>
    <property type="evidence" value="ECO:0007669"/>
    <property type="project" value="UniProtKB-KW"/>
</dbReference>
<dbReference type="PROSITE" id="PS00428">
    <property type="entry name" value="FTSW_RODA_SPOVE"/>
    <property type="match status" value="1"/>
</dbReference>
<feature type="transmembrane region" description="Helical" evidence="11">
    <location>
        <begin position="156"/>
        <end position="173"/>
    </location>
</feature>
<evidence type="ECO:0000256" key="4">
    <source>
        <dbReference type="ARBA" id="ARBA00022679"/>
    </source>
</evidence>
<reference evidence="12 13" key="2">
    <citation type="submission" date="2016-02" db="EMBL/GenBank/DDBJ databases">
        <authorList>
            <person name="Wen L."/>
            <person name="He K."/>
            <person name="Yang H."/>
        </authorList>
    </citation>
    <scope>NUCLEOTIDE SEQUENCE [LARGE SCALE GENOMIC DNA]</scope>
    <source>
        <strain evidence="12 13">AGD 8-3</strain>
    </source>
</reference>
<dbReference type="EMBL" id="CP014226">
    <property type="protein sequence ID" value="AMD00326.1"/>
    <property type="molecule type" value="Genomic_DNA"/>
</dbReference>
<name>A0A0X8HCY4_9GAMM</name>
<evidence type="ECO:0000256" key="3">
    <source>
        <dbReference type="ARBA" id="ARBA00022676"/>
    </source>
</evidence>
<keyword evidence="4 11" id="KW-0808">Transferase</keyword>
<dbReference type="UniPathway" id="UPA00219"/>
<dbReference type="GO" id="GO:0009252">
    <property type="term" value="P:peptidoglycan biosynthetic process"/>
    <property type="evidence" value="ECO:0007669"/>
    <property type="project" value="UniProtKB-UniRule"/>
</dbReference>
<evidence type="ECO:0000256" key="1">
    <source>
        <dbReference type="ARBA" id="ARBA00004141"/>
    </source>
</evidence>
<dbReference type="Pfam" id="PF01098">
    <property type="entry name" value="FTSW_RODA_SPOVE"/>
    <property type="match status" value="1"/>
</dbReference>
<dbReference type="GO" id="GO:0008955">
    <property type="term" value="F:peptidoglycan glycosyltransferase activity"/>
    <property type="evidence" value="ECO:0007669"/>
    <property type="project" value="UniProtKB-UniRule"/>
</dbReference>
<evidence type="ECO:0000256" key="11">
    <source>
        <dbReference type="HAMAP-Rule" id="MF_02079"/>
    </source>
</evidence>
<evidence type="ECO:0000256" key="2">
    <source>
        <dbReference type="ARBA" id="ARBA00022475"/>
    </source>
</evidence>
<dbReference type="AlphaFoldDB" id="A0A0X8HCY4"/>
<evidence type="ECO:0000256" key="7">
    <source>
        <dbReference type="ARBA" id="ARBA00022984"/>
    </source>
</evidence>
<dbReference type="InterPro" id="IPR001182">
    <property type="entry name" value="FtsW/RodA"/>
</dbReference>
<dbReference type="KEGG" id="hco:LOKO_01258"/>
<dbReference type="GO" id="GO:0032153">
    <property type="term" value="C:cell division site"/>
    <property type="evidence" value="ECO:0007669"/>
    <property type="project" value="TreeGrafter"/>
</dbReference>
<feature type="transmembrane region" description="Helical" evidence="11">
    <location>
        <begin position="68"/>
        <end position="86"/>
    </location>
</feature>
<accession>A0A0X8HCY4</accession>
<comment type="catalytic activity">
    <reaction evidence="11">
        <text>[GlcNAc-(1-&gt;4)-Mur2Ac(oyl-L-Ala-gamma-D-Glu-L-Lys-D-Ala-D-Ala)](n)-di-trans,octa-cis-undecaprenyl diphosphate + beta-D-GlcNAc-(1-&gt;4)-Mur2Ac(oyl-L-Ala-gamma-D-Glu-L-Lys-D-Ala-D-Ala)-di-trans,octa-cis-undecaprenyl diphosphate = [GlcNAc-(1-&gt;4)-Mur2Ac(oyl-L-Ala-gamma-D-Glu-L-Lys-D-Ala-D-Ala)](n+1)-di-trans,octa-cis-undecaprenyl diphosphate + di-trans,octa-cis-undecaprenyl diphosphate + H(+)</text>
        <dbReference type="Rhea" id="RHEA:23708"/>
        <dbReference type="Rhea" id="RHEA-COMP:9602"/>
        <dbReference type="Rhea" id="RHEA-COMP:9603"/>
        <dbReference type="ChEBI" id="CHEBI:15378"/>
        <dbReference type="ChEBI" id="CHEBI:58405"/>
        <dbReference type="ChEBI" id="CHEBI:60033"/>
        <dbReference type="ChEBI" id="CHEBI:78435"/>
        <dbReference type="EC" id="2.4.99.28"/>
    </reaction>
</comment>
<dbReference type="InterPro" id="IPR011923">
    <property type="entry name" value="RodA/MrdB"/>
</dbReference>
<feature type="transmembrane region" description="Helical" evidence="11">
    <location>
        <begin position="323"/>
        <end position="350"/>
    </location>
</feature>
<feature type="transmembrane region" description="Helical" evidence="11">
    <location>
        <begin position="356"/>
        <end position="377"/>
    </location>
</feature>
<comment type="subcellular location">
    <subcellularLocation>
        <location evidence="11">Cell inner membrane</location>
        <topology evidence="11">Multi-pass membrane protein</topology>
    </subcellularLocation>
    <subcellularLocation>
        <location evidence="1">Membrane</location>
        <topology evidence="1">Multi-pass membrane protein</topology>
    </subcellularLocation>
</comment>
<dbReference type="Proteomes" id="UP000063387">
    <property type="component" value="Chromosome"/>
</dbReference>
<evidence type="ECO:0000313" key="13">
    <source>
        <dbReference type="Proteomes" id="UP000063387"/>
    </source>
</evidence>
<keyword evidence="5 11" id="KW-0812">Transmembrane</keyword>
<keyword evidence="11" id="KW-0997">Cell inner membrane</keyword>
<dbReference type="PANTHER" id="PTHR30474">
    <property type="entry name" value="CELL CYCLE PROTEIN"/>
    <property type="match status" value="1"/>
</dbReference>
<feature type="transmembrane region" description="Helical" evidence="11">
    <location>
        <begin position="37"/>
        <end position="56"/>
    </location>
</feature>
<feature type="transmembrane region" description="Helical" evidence="11">
    <location>
        <begin position="92"/>
        <end position="111"/>
    </location>
</feature>
<comment type="pathway">
    <text evidence="11">Cell wall biogenesis; peptidoglycan biosynthesis.</text>
</comment>
<dbReference type="PATRIC" id="fig|507626.3.peg.1242"/>
<keyword evidence="9 11" id="KW-0472">Membrane</keyword>
<reference evidence="12 13" key="1">
    <citation type="journal article" date="2016" name="Genome Announc.">
        <title>Draft Genome Sequence of 'Halomonas chromatireducens' Strain AGD 8-3, a Haloalkaliphilic Chromate- and Selenite-Reducing Gammaproteobacterium.</title>
        <authorList>
            <person name="Sharko F.S."/>
            <person name="Shapovalova A.A."/>
            <person name="Tsygankova S.V."/>
            <person name="Komova A.V."/>
            <person name="Boulygina E.S."/>
            <person name="Teslyuk A.B."/>
            <person name="Gotovtsev P.M."/>
            <person name="Namsaraev Z.B."/>
            <person name="Khijniak T.V."/>
            <person name="Nedoluzhko A.V."/>
            <person name="Vasilov R.G."/>
        </authorList>
    </citation>
    <scope>NUCLEOTIDE SEQUENCE [LARGE SCALE GENOMIC DNA]</scope>
    <source>
        <strain evidence="12 13">AGD 8-3</strain>
    </source>
</reference>
<evidence type="ECO:0000256" key="5">
    <source>
        <dbReference type="ARBA" id="ARBA00022692"/>
    </source>
</evidence>
<keyword evidence="2 11" id="KW-1003">Cell membrane</keyword>
<evidence type="ECO:0000256" key="8">
    <source>
        <dbReference type="ARBA" id="ARBA00022989"/>
    </source>
</evidence>
<sequence>MALTYLTRSLRRRPVRPPESGIARRKSIWERAHLDPWLLLMLLILMVAGLGVLYSASGQNMDAVIAQGSRFLVAVVVMLVLAQMTPTTLLRWAPLVYGASLLMLVAVELVGDMGMGAQRWLTIPGVVRFQPSELMKLAMPLMVAAWLSRRELPPRWYDLLVCGVLIGVPVLLIARQPDLGTSLLVTSAAVFVVLLAGLSWRFIAFLLVLAASALPLLWMNLHNYQRQRVLTFLNPESDPLGSGWNIIQSTTAIGSGGVWGKGWLQGTQSQLEFLPERHTDFIVAVLGEEFGLVGMLVVLVLYLMIVTRGLWLAAGAHDTFGRLLAGSIILTFFIYVFVNVGMVSGILPVVGVPLPLVSYGGTSSVTLLAGFGILMSIHGHRRLLPR</sequence>
<dbReference type="GO" id="GO:0015648">
    <property type="term" value="F:lipid-linked peptidoglycan transporter activity"/>
    <property type="evidence" value="ECO:0007669"/>
    <property type="project" value="TreeGrafter"/>
</dbReference>
<evidence type="ECO:0000256" key="6">
    <source>
        <dbReference type="ARBA" id="ARBA00022960"/>
    </source>
</evidence>
<dbReference type="NCBIfam" id="TIGR02210">
    <property type="entry name" value="rodA_shape"/>
    <property type="match status" value="1"/>
</dbReference>
<dbReference type="OrthoDB" id="9768187at2"/>
<dbReference type="InterPro" id="IPR018365">
    <property type="entry name" value="Cell_cycle_FtsW-rel_CS"/>
</dbReference>
<proteinExistence type="inferred from homology"/>
<keyword evidence="7 11" id="KW-0573">Peptidoglycan synthesis</keyword>
<keyword evidence="13" id="KW-1185">Reference proteome</keyword>
<keyword evidence="8 11" id="KW-1133">Transmembrane helix</keyword>
<dbReference type="EC" id="2.4.99.28" evidence="11"/>
<comment type="similarity">
    <text evidence="11">Belongs to the SEDS family. MrdB/RodA subfamily.</text>
</comment>
<feature type="transmembrane region" description="Helical" evidence="11">
    <location>
        <begin position="179"/>
        <end position="196"/>
    </location>
</feature>
<dbReference type="PANTHER" id="PTHR30474:SF1">
    <property type="entry name" value="PEPTIDOGLYCAN GLYCOSYLTRANSFERASE MRDB"/>
    <property type="match status" value="1"/>
</dbReference>
<gene>
    <name evidence="11 12" type="primary">mrdB</name>
    <name evidence="11" type="synonym">rodA</name>
    <name evidence="12" type="ORF">LOKO_01258</name>
</gene>
<keyword evidence="10 11" id="KW-0961">Cell wall biogenesis/degradation</keyword>
<keyword evidence="6 11" id="KW-0133">Cell shape</keyword>
<evidence type="ECO:0000256" key="10">
    <source>
        <dbReference type="ARBA" id="ARBA00023316"/>
    </source>
</evidence>
<keyword evidence="3 11" id="KW-0328">Glycosyltransferase</keyword>